<reference evidence="1" key="2">
    <citation type="journal article" date="2000" name="Genome Res.">
        <title>Normalization and subtraction of cap-trapper-selected cDNAs to prepare full-length cDNA libraries for rapid discovery of new genes.</title>
        <authorList>
            <person name="Carninci P."/>
            <person name="Shibata Y."/>
            <person name="Hayatsu N."/>
            <person name="Sugahara Y."/>
            <person name="Shibata K."/>
            <person name="Itoh M."/>
            <person name="Konno H."/>
            <person name="Okazaki Y."/>
            <person name="Muramatsu M."/>
            <person name="Hayashizaki Y."/>
        </authorList>
    </citation>
    <scope>NUCLEOTIDE SEQUENCE</scope>
    <source>
        <strain evidence="1">C57BL/6J</strain>
        <tissue evidence="1">Cerebellum</tissue>
    </source>
</reference>
<reference evidence="1" key="6">
    <citation type="submission" date="2004-03" db="EMBL/GenBank/DDBJ databases">
        <authorList>
            <person name="Arakawa T."/>
            <person name="Carninci P."/>
            <person name="Fukuda S."/>
            <person name="Hashizume W."/>
            <person name="Hayashida K."/>
            <person name="Hori F."/>
            <person name="Iida J."/>
            <person name="Imamura K."/>
            <person name="Imotani K."/>
            <person name="Itoh M."/>
            <person name="Kanagawa S."/>
            <person name="Kawai J."/>
            <person name="Kojima M."/>
            <person name="Konno H."/>
            <person name="Murata M."/>
            <person name="Nakamura M."/>
            <person name="Ninomiya N."/>
            <person name="Nishiyori H."/>
            <person name="Nomura K."/>
            <person name="Ohno M."/>
            <person name="Sakazume N."/>
            <person name="Sano H."/>
            <person name="Sasaki D."/>
            <person name="Shibata K."/>
            <person name="Shiraki T."/>
            <person name="Tagami M."/>
            <person name="Tagami Y."/>
            <person name="Waki K."/>
            <person name="Watahiki A."/>
            <person name="Muramatsu M."/>
            <person name="Hayashizaki Y."/>
        </authorList>
    </citation>
    <scope>NUCLEOTIDE SEQUENCE</scope>
    <source>
        <strain evidence="1">C57BL/6J</strain>
        <tissue evidence="1">Cerebellum</tissue>
    </source>
</reference>
<proteinExistence type="evidence at transcript level"/>
<dbReference type="EMBL" id="AK137335">
    <property type="protein sequence ID" value="BAE23309.1"/>
    <property type="molecule type" value="mRNA"/>
</dbReference>
<reference evidence="1" key="4">
    <citation type="journal article" date="2001" name="Nature">
        <title>Functional annotation of a full-length mouse cDNA collection.</title>
        <authorList>
            <consortium name="The RIKEN Genome Exploration Research Group Phase II Team and the FANTOM Consortium"/>
        </authorList>
    </citation>
    <scope>NUCLEOTIDE SEQUENCE</scope>
    <source>
        <strain evidence="1">C57BL/6J</strain>
        <tissue evidence="1">Cerebellum</tissue>
    </source>
</reference>
<sequence length="109" mass="12300">VRDWPPAATWPALQVVALANWECLQVIGWQLVSLHQSVGCGWYFFVYSKISLVLLLKNKVAPVTLSCSRSLEAICCLSYFSMLGPFHCSENRSVWHVSLSTHPFPLFLC</sequence>
<evidence type="ECO:0000313" key="1">
    <source>
        <dbReference type="EMBL" id="BAE23309.1"/>
    </source>
</evidence>
<feature type="non-terminal residue" evidence="1">
    <location>
        <position position="1"/>
    </location>
</feature>
<protein>
    <submittedName>
        <fullName evidence="1">Uncharacterized protein</fullName>
    </submittedName>
</protein>
<reference evidence="1" key="3">
    <citation type="journal article" date="2000" name="Genome Res.">
        <title>RIKEN integrated sequence analysis (RISA) system--384-format sequencing pipeline with 384 multicapillary sequencer.</title>
        <authorList>
            <person name="Shibata K."/>
            <person name="Itoh M."/>
            <person name="Aizawa K."/>
            <person name="Nagaoka S."/>
            <person name="Sasaki N."/>
            <person name="Carninci P."/>
            <person name="Konno H."/>
            <person name="Akiyama J."/>
            <person name="Nishi K."/>
            <person name="Kitsunai T."/>
            <person name="Tashiro H."/>
            <person name="Itoh M."/>
            <person name="Sumi N."/>
            <person name="Ishii Y."/>
            <person name="Nakamura S."/>
            <person name="Hazama M."/>
            <person name="Nishine T."/>
            <person name="Harada A."/>
            <person name="Yamamoto R."/>
            <person name="Matsumoto H."/>
            <person name="Sakaguchi S."/>
            <person name="Ikegami T."/>
            <person name="Kashiwagi K."/>
            <person name="Fujiwake S."/>
            <person name="Inoue K."/>
            <person name="Togawa Y."/>
            <person name="Izawa M."/>
            <person name="Ohara E."/>
            <person name="Watahiki M."/>
            <person name="Yoneda Y."/>
            <person name="Ishikawa T."/>
            <person name="Ozawa K."/>
            <person name="Tanaka T."/>
            <person name="Matsuura S."/>
            <person name="Kawai J."/>
            <person name="Okazaki Y."/>
            <person name="Muramatsu M."/>
            <person name="Inoue Y."/>
            <person name="Kira A."/>
            <person name="Hayashizaki Y."/>
        </authorList>
    </citation>
    <scope>NUCLEOTIDE SEQUENCE</scope>
    <source>
        <strain evidence="1">C57BL/6J</strain>
        <tissue evidence="1">Cerebellum</tissue>
    </source>
</reference>
<accession>Q3UVG0</accession>
<organism evidence="1">
    <name type="scientific">Mus musculus</name>
    <name type="common">Mouse</name>
    <dbReference type="NCBI Taxonomy" id="10090"/>
    <lineage>
        <taxon>Eukaryota</taxon>
        <taxon>Metazoa</taxon>
        <taxon>Chordata</taxon>
        <taxon>Craniata</taxon>
        <taxon>Vertebrata</taxon>
        <taxon>Euteleostomi</taxon>
        <taxon>Mammalia</taxon>
        <taxon>Eutheria</taxon>
        <taxon>Euarchontoglires</taxon>
        <taxon>Glires</taxon>
        <taxon>Rodentia</taxon>
        <taxon>Myomorpha</taxon>
        <taxon>Muroidea</taxon>
        <taxon>Muridae</taxon>
        <taxon>Murinae</taxon>
        <taxon>Mus</taxon>
        <taxon>Mus</taxon>
    </lineage>
</organism>
<reference evidence="1" key="1">
    <citation type="journal article" date="1999" name="Methods Enzymol.">
        <title>High-efficiency full-length cDNA cloning.</title>
        <authorList>
            <person name="Carninci P."/>
            <person name="Hayashizaki Y."/>
        </authorList>
    </citation>
    <scope>NUCLEOTIDE SEQUENCE</scope>
    <source>
        <strain evidence="1">C57BL/6J</strain>
        <tissue evidence="1">Cerebellum</tissue>
    </source>
</reference>
<name>Q3UVG0_MOUSE</name>
<reference evidence="1" key="5">
    <citation type="journal article" date="2002" name="Nature">
        <title>Analysis of the mouse transcriptome based on functional annotation of 60,770 full-length cDNAs.</title>
        <authorList>
            <consortium name="The FANTOM Consortium and the RIKEN Genome Exploration Research Group Phase I and II Team"/>
        </authorList>
    </citation>
    <scope>NUCLEOTIDE SEQUENCE</scope>
    <source>
        <strain evidence="1">C57BL/6J</strain>
        <tissue evidence="1">Cerebellum</tissue>
    </source>
</reference>
<reference evidence="1" key="7">
    <citation type="journal article" date="2005" name="Science">
        <title>The Transcriptional Landscape of the Mammalian Genome.</title>
        <authorList>
            <consortium name="The FANTOM Consortium"/>
            <consortium name="Riken Genome Exploration Research Group and Genome Science Group (Genome Network Project Core Group)"/>
        </authorList>
    </citation>
    <scope>NUCLEOTIDE SEQUENCE</scope>
    <source>
        <strain evidence="1">C57BL/6J</strain>
        <tissue evidence="1">Cerebellum</tissue>
    </source>
</reference>
<dbReference type="AlphaFoldDB" id="Q3UVG0"/>
<reference evidence="1" key="8">
    <citation type="journal article" date="2005" name="Science">
        <title>Antisense Transcription in the Mammalian Transcriptome.</title>
        <authorList>
            <consortium name="RIKEN Genome Exploration Research Group and Genome Science Group (Genome Network Project Core Group) and the FANTOM Consortium"/>
        </authorList>
    </citation>
    <scope>NUCLEOTIDE SEQUENCE</scope>
    <source>
        <strain evidence="1">C57BL/6J</strain>
        <tissue evidence="1">Cerebellum</tissue>
    </source>
</reference>